<feature type="region of interest" description="Disordered" evidence="9">
    <location>
        <begin position="505"/>
        <end position="525"/>
    </location>
</feature>
<evidence type="ECO:0000256" key="4">
    <source>
        <dbReference type="ARBA" id="ARBA00022452"/>
    </source>
</evidence>
<dbReference type="PANTHER" id="PTHR30069">
    <property type="entry name" value="TONB-DEPENDENT OUTER MEMBRANE RECEPTOR"/>
    <property type="match status" value="1"/>
</dbReference>
<dbReference type="InterPro" id="IPR037066">
    <property type="entry name" value="Plug_dom_sf"/>
</dbReference>
<organism evidence="13 14">
    <name type="scientific">Pelomonas caseinilytica</name>
    <dbReference type="NCBI Taxonomy" id="2906763"/>
    <lineage>
        <taxon>Bacteria</taxon>
        <taxon>Pseudomonadati</taxon>
        <taxon>Pseudomonadota</taxon>
        <taxon>Betaproteobacteria</taxon>
        <taxon>Burkholderiales</taxon>
        <taxon>Sphaerotilaceae</taxon>
        <taxon>Roseateles</taxon>
    </lineage>
</organism>
<dbReference type="Pfam" id="PF13620">
    <property type="entry name" value="CarboxypepD_reg"/>
    <property type="match status" value="1"/>
</dbReference>
<evidence type="ECO:0000256" key="2">
    <source>
        <dbReference type="ARBA" id="ARBA00009810"/>
    </source>
</evidence>
<name>A0ABS8XE27_9BURK</name>
<dbReference type="InterPro" id="IPR012910">
    <property type="entry name" value="Plug_dom"/>
</dbReference>
<dbReference type="SUPFAM" id="SSF49452">
    <property type="entry name" value="Starch-binding domain-like"/>
    <property type="match status" value="1"/>
</dbReference>
<sequence>MFRRNSVNLAALIALGAAVAPLALLAPQTALAQSNATGSIYGAVTAGPGTTVVVENPATGFKRTATPDANGRIQVTSLPVGVYRVSLMRDGKAIKVQEGVEVRLGQGSEVFLTTALETVTVTARRKTLDVSNADSGATFSAAQLDALPTGRNLAAIIALAPNTTNADPRYPGGASIGGGAASENSYYINGFPVTNPLNQLGSSELPFGAIDQAQVLNGGFGAEFGRSVGGVISIITKSGTNEWEYGASASTRPASFRQSSVDRYYAKVGVASTDGKLRLLRHNNSLTENVVGGYVGGPILKDRLFMFISAERKIQNTESIDPTNGNTSVVLTSKTSGWNSDHAVTDRVLGKFDLNIADGHKLDLTLIKDTPKLTRTVKGVDPSTGVLTGTTDHVEKWQNDEDGLTSSGANTSILRYIGEITNDLTMTAVVGRSVTTRKSSITGSNIGVPSITFENGVSSQAPGVSYPVANTFTGQLYRDGNKDTVKGLRLDFEYRLGAHTLKAGLDDNKMSTRNGGKEAPPQGRSIQYRNLSPADTANKNFTLSDTGSQVFWLGDPAHGALATQGFYGVETIISTVSNAYSNQSAQYIEDKYQVTKNLVLTAGLRRETYENRNQDDVSFLKISNQYNPRFSAVWDAKGDASMKVFGSAGRYSIQIPTLIALRGANGSLFTSQAFSYTGVDANGQPVGRANLTTAHSNNNEYGQAKDPRSVAATNMKPAYQDELMVGIENALLPDLNGGVKFTYRALKSTIDDMCDPRAFIKYAADHNIDTTNWGGFACASFNPGRANSFDINYAGDGKTYTRVNLSAAELGFDKPKRTYTALDFFLEHPLRNGWYGKVTYTYSKSKGNTEGQTLSDRAQRDVSATMTWDMPELMENAYGYLPNDRRHQLKAYGFVNLGKEWQVGGVMSFESGRPRSCLGTYQGDPAHLQSINDNGINYGSNYHYCFGKASPRGTVGNLPSNSRIDLSLTYKPEIVPGLAVTAEVFNLNNNQTVLAVEERGETNSGARRNIYELPVGNAAPRNMRFSVTYNKPF</sequence>
<feature type="chain" id="PRO_5046348467" evidence="10">
    <location>
        <begin position="33"/>
        <end position="1033"/>
    </location>
</feature>
<dbReference type="RefSeq" id="WP_233393679.1">
    <property type="nucleotide sequence ID" value="NZ_JAJTWT010000007.1"/>
</dbReference>
<comment type="subcellular location">
    <subcellularLocation>
        <location evidence="1">Cell outer membrane</location>
        <topology evidence="1">Multi-pass membrane protein</topology>
    </subcellularLocation>
</comment>
<comment type="similarity">
    <text evidence="2">Belongs to the TonB-dependent receptor family.</text>
</comment>
<protein>
    <submittedName>
        <fullName evidence="13">TonB-dependent receptor plug domain-containing protein</fullName>
    </submittedName>
</protein>
<comment type="caution">
    <text evidence="13">The sequence shown here is derived from an EMBL/GenBank/DDBJ whole genome shotgun (WGS) entry which is preliminary data.</text>
</comment>
<evidence type="ECO:0000256" key="9">
    <source>
        <dbReference type="SAM" id="MobiDB-lite"/>
    </source>
</evidence>
<dbReference type="Pfam" id="PF07715">
    <property type="entry name" value="Plug"/>
    <property type="match status" value="1"/>
</dbReference>
<keyword evidence="5" id="KW-0812">Transmembrane</keyword>
<dbReference type="PANTHER" id="PTHR30069:SF46">
    <property type="entry name" value="OAR PROTEIN"/>
    <property type="match status" value="1"/>
</dbReference>
<evidence type="ECO:0000259" key="11">
    <source>
        <dbReference type="Pfam" id="PF07715"/>
    </source>
</evidence>
<dbReference type="SUPFAM" id="SSF56935">
    <property type="entry name" value="Porins"/>
    <property type="match status" value="1"/>
</dbReference>
<dbReference type="Gene3D" id="2.170.130.10">
    <property type="entry name" value="TonB-dependent receptor, plug domain"/>
    <property type="match status" value="1"/>
</dbReference>
<feature type="domain" description="TonB-dependent receptor plug" evidence="11">
    <location>
        <begin position="138"/>
        <end position="231"/>
    </location>
</feature>
<dbReference type="Gene3D" id="2.40.170.20">
    <property type="entry name" value="TonB-dependent receptor, beta-barrel domain"/>
    <property type="match status" value="1"/>
</dbReference>
<dbReference type="InterPro" id="IPR057601">
    <property type="entry name" value="Oar-like_b-barrel"/>
</dbReference>
<evidence type="ECO:0000256" key="10">
    <source>
        <dbReference type="SAM" id="SignalP"/>
    </source>
</evidence>
<proteinExistence type="inferred from homology"/>
<dbReference type="InterPro" id="IPR013784">
    <property type="entry name" value="Carb-bd-like_fold"/>
</dbReference>
<reference evidence="13 14" key="1">
    <citation type="submission" date="2021-12" db="EMBL/GenBank/DDBJ databases">
        <title>Genome seq of p7.</title>
        <authorList>
            <person name="Seo T."/>
        </authorList>
    </citation>
    <scope>NUCLEOTIDE SEQUENCE [LARGE SCALE GENOMIC DNA]</scope>
    <source>
        <strain evidence="13 14">P7</strain>
    </source>
</reference>
<feature type="signal peptide" evidence="10">
    <location>
        <begin position="1"/>
        <end position="32"/>
    </location>
</feature>
<gene>
    <name evidence="13" type="ORF">LXT12_18070</name>
</gene>
<keyword evidence="3" id="KW-0813">Transport</keyword>
<evidence type="ECO:0000256" key="6">
    <source>
        <dbReference type="ARBA" id="ARBA00023136"/>
    </source>
</evidence>
<keyword evidence="6" id="KW-0472">Membrane</keyword>
<feature type="domain" description="TonB-dependent transporter Oar-like beta-barrel" evidence="12">
    <location>
        <begin position="341"/>
        <end position="964"/>
    </location>
</feature>
<evidence type="ECO:0000256" key="8">
    <source>
        <dbReference type="ARBA" id="ARBA00023237"/>
    </source>
</evidence>
<evidence type="ECO:0000256" key="7">
    <source>
        <dbReference type="ARBA" id="ARBA00023170"/>
    </source>
</evidence>
<evidence type="ECO:0000256" key="5">
    <source>
        <dbReference type="ARBA" id="ARBA00022692"/>
    </source>
</evidence>
<keyword evidence="10" id="KW-0732">Signal</keyword>
<dbReference type="EMBL" id="JAJTWT010000007">
    <property type="protein sequence ID" value="MCE4539162.1"/>
    <property type="molecule type" value="Genomic_DNA"/>
</dbReference>
<evidence type="ECO:0000259" key="12">
    <source>
        <dbReference type="Pfam" id="PF25183"/>
    </source>
</evidence>
<evidence type="ECO:0000313" key="13">
    <source>
        <dbReference type="EMBL" id="MCE4539162.1"/>
    </source>
</evidence>
<evidence type="ECO:0000256" key="3">
    <source>
        <dbReference type="ARBA" id="ARBA00022448"/>
    </source>
</evidence>
<evidence type="ECO:0000256" key="1">
    <source>
        <dbReference type="ARBA" id="ARBA00004571"/>
    </source>
</evidence>
<dbReference type="InterPro" id="IPR036942">
    <property type="entry name" value="Beta-barrel_TonB_sf"/>
</dbReference>
<dbReference type="InterPro" id="IPR039426">
    <property type="entry name" value="TonB-dep_rcpt-like"/>
</dbReference>
<keyword evidence="14" id="KW-1185">Reference proteome</keyword>
<dbReference type="Proteomes" id="UP001201463">
    <property type="component" value="Unassembled WGS sequence"/>
</dbReference>
<accession>A0ABS8XE27</accession>
<evidence type="ECO:0000313" key="14">
    <source>
        <dbReference type="Proteomes" id="UP001201463"/>
    </source>
</evidence>
<keyword evidence="7 13" id="KW-0675">Receptor</keyword>
<dbReference type="Pfam" id="PF25183">
    <property type="entry name" value="OMP_b-brl_4"/>
    <property type="match status" value="1"/>
</dbReference>
<keyword evidence="8" id="KW-0998">Cell outer membrane</keyword>
<keyword evidence="4" id="KW-1134">Transmembrane beta strand</keyword>